<sequence length="94" mass="11399">MNTRVRIVEIPRNHTILLFFHIKCIINTSFVNKISRVHEEGVKAMKTLVFKKYFLDINKREQLEKEIIEKNPELVEIVLEWDDEELLERINHNR</sequence>
<protein>
    <submittedName>
        <fullName evidence="1">Uncharacterized protein</fullName>
    </submittedName>
</protein>
<evidence type="ECO:0000313" key="2">
    <source>
        <dbReference type="Proteomes" id="UP000078534"/>
    </source>
</evidence>
<dbReference type="EMBL" id="LWSG01000010">
    <property type="protein sequence ID" value="OAS87135.1"/>
    <property type="molecule type" value="Genomic_DNA"/>
</dbReference>
<evidence type="ECO:0000313" key="1">
    <source>
        <dbReference type="EMBL" id="OAS87135.1"/>
    </source>
</evidence>
<dbReference type="Proteomes" id="UP000078534">
    <property type="component" value="Unassembled WGS sequence"/>
</dbReference>
<organism evidence="1 2">
    <name type="scientific">Metabacillus litoralis</name>
    <dbReference type="NCBI Taxonomy" id="152268"/>
    <lineage>
        <taxon>Bacteria</taxon>
        <taxon>Bacillati</taxon>
        <taxon>Bacillota</taxon>
        <taxon>Bacilli</taxon>
        <taxon>Bacillales</taxon>
        <taxon>Bacillaceae</taxon>
        <taxon>Metabacillus</taxon>
    </lineage>
</organism>
<comment type="caution">
    <text evidence="1">The sequence shown here is derived from an EMBL/GenBank/DDBJ whole genome shotgun (WGS) entry which is preliminary data.</text>
</comment>
<accession>A0A179SZS4</accession>
<proteinExistence type="predicted"/>
<keyword evidence="2" id="KW-1185">Reference proteome</keyword>
<dbReference type="AlphaFoldDB" id="A0A179SZS4"/>
<reference evidence="2" key="1">
    <citation type="submission" date="2016-04" db="EMBL/GenBank/DDBJ databases">
        <authorList>
            <person name="Lyu Z."/>
            <person name="Lyu W."/>
        </authorList>
    </citation>
    <scope>NUCLEOTIDE SEQUENCE [LARGE SCALE GENOMIC DNA]</scope>
    <source>
        <strain evidence="2">C44</strain>
    </source>
</reference>
<gene>
    <name evidence="1" type="ORF">A6K24_20780</name>
</gene>
<name>A0A179SZS4_9BACI</name>